<keyword evidence="1" id="KW-0472">Membrane</keyword>
<name>A0AA34RDZ4_CHLPE</name>
<keyword evidence="3" id="KW-1185">Reference proteome</keyword>
<organism evidence="2 3">
    <name type="scientific">Chlamydia pecorum (strain ATCC VR-628 / DSM 29919 / E58)</name>
    <name type="common">Chlamydophila pecorum</name>
    <dbReference type="NCBI Taxonomy" id="331635"/>
    <lineage>
        <taxon>Bacteria</taxon>
        <taxon>Pseudomonadati</taxon>
        <taxon>Chlamydiota</taxon>
        <taxon>Chlamydiia</taxon>
        <taxon>Chlamydiales</taxon>
        <taxon>Chlamydiaceae</taxon>
        <taxon>Chlamydia/Chlamydophila group</taxon>
        <taxon>Chlamydia</taxon>
    </lineage>
</organism>
<evidence type="ECO:0000313" key="3">
    <source>
        <dbReference type="Proteomes" id="UP000008305"/>
    </source>
</evidence>
<dbReference type="Proteomes" id="UP000008305">
    <property type="component" value="Chromosome"/>
</dbReference>
<dbReference type="RefSeq" id="WP_013712953.1">
    <property type="nucleotide sequence ID" value="NC_015408.1"/>
</dbReference>
<keyword evidence="1" id="KW-1133">Transmembrane helix</keyword>
<accession>A0AA34RDZ4</accession>
<dbReference type="KEGG" id="cpm:G5S_0948"/>
<keyword evidence="1" id="KW-0812">Transmembrane</keyword>
<sequence>MVVKNGDFPSFCSTIAFNWQFLEIFSDLGQGSGLLERVVHVVERCCQWSDRVLLAEGLSFRGHLVYSQMRQSLSIKEIFAKCLLSILIVPVIILFSLKVILRFILYLKYRGFEEFSKDTILKSSKKKVSLWELYPGEQPGEYAYAVNEADAINLSIPFDSHTKRSILFIHSLVRSGDSISQLEKKGFIIHNKNQCSQDHFLDEEVVFSYPSLPHYRFYSVVSQQLKDVIISAMDVAKARTAASHDAERSRMLLRQGNMSPQEKDAFFKFCTCYCEAPVKGAPMGKYALIIEETPLWSIKEEQA</sequence>
<proteinExistence type="predicted"/>
<evidence type="ECO:0000313" key="2">
    <source>
        <dbReference type="EMBL" id="AEB41875.1"/>
    </source>
</evidence>
<dbReference type="AlphaFoldDB" id="A0AA34RDZ4"/>
<gene>
    <name evidence="2" type="ordered locus">G5S_0948</name>
</gene>
<evidence type="ECO:0000256" key="1">
    <source>
        <dbReference type="SAM" id="Phobius"/>
    </source>
</evidence>
<dbReference type="EMBL" id="CP002608">
    <property type="protein sequence ID" value="AEB41875.1"/>
    <property type="molecule type" value="Genomic_DNA"/>
</dbReference>
<protein>
    <submittedName>
        <fullName evidence="2">Uncharacterized protein</fullName>
    </submittedName>
</protein>
<feature type="transmembrane region" description="Helical" evidence="1">
    <location>
        <begin position="78"/>
        <end position="101"/>
    </location>
</feature>
<reference evidence="2 3" key="1">
    <citation type="journal article" date="2011" name="J. Bacteriol.">
        <title>Genome sequence of the obligate intracellular animal pathogen Chlamydia pecorum E58.</title>
        <authorList>
            <person name="Mojica S."/>
            <person name="Huot Creasy H."/>
            <person name="Daugherty S."/>
            <person name="Read T.D."/>
            <person name="Kim T."/>
            <person name="Kaltenboeck B."/>
            <person name="Bavoil P."/>
            <person name="Myers G.S."/>
        </authorList>
    </citation>
    <scope>NUCLEOTIDE SEQUENCE [LARGE SCALE GENOMIC DNA]</scope>
    <source>
        <strain evidence="2 3">E58</strain>
    </source>
</reference>